<dbReference type="GO" id="GO:0005886">
    <property type="term" value="C:plasma membrane"/>
    <property type="evidence" value="ECO:0007669"/>
    <property type="project" value="TreeGrafter"/>
</dbReference>
<dbReference type="Proteomes" id="UP000427906">
    <property type="component" value="Chromosome"/>
</dbReference>
<dbReference type="GO" id="GO:0016491">
    <property type="term" value="F:oxidoreductase activity"/>
    <property type="evidence" value="ECO:0007669"/>
    <property type="project" value="UniProtKB-KW"/>
</dbReference>
<keyword evidence="2" id="KW-0479">Metal-binding</keyword>
<evidence type="ECO:0000256" key="1">
    <source>
        <dbReference type="ARBA" id="ARBA00022485"/>
    </source>
</evidence>
<dbReference type="AlphaFoldDB" id="A0A5K7YTY1"/>
<protein>
    <recommendedName>
        <fullName evidence="6">4Fe-4S ferredoxin-type domain-containing protein</fullName>
    </recommendedName>
</protein>
<dbReference type="Gene3D" id="3.30.70.20">
    <property type="match status" value="1"/>
</dbReference>
<dbReference type="SUPFAM" id="SSF54862">
    <property type="entry name" value="4Fe-4S ferredoxins"/>
    <property type="match status" value="1"/>
</dbReference>
<keyword evidence="1" id="KW-0004">4Fe-4S</keyword>
<keyword evidence="8" id="KW-1185">Reference proteome</keyword>
<feature type="domain" description="4Fe-4S ferredoxin-type" evidence="6">
    <location>
        <begin position="1"/>
        <end position="27"/>
    </location>
</feature>
<dbReference type="RefSeq" id="WP_155317751.1">
    <property type="nucleotide sequence ID" value="NZ_AP021874.1"/>
</dbReference>
<sequence>MFREDLCNRCGKCLSQCPWMEVDGEEAIGIVKKLIKKEYSSVLKNCITCFACNEICPEQAYPFDLIASLQEKYYTLFPKEKLKAVERRFSSNDDEVAAFNADSILSLCVFKETDPELIKGALYDMPQVSGNPYFCWVLFSHIGGASIQEKHVKRLIQNLARNNPKEVVCFHDDCYTMLSHFAPEYGLDVPFRPVHLAEHLLRRLKPKHHSLKSLNVKIAYQRPCASRYTPEKENFIDELLDLVGAERVDRKYDRENAMCCAGVKKILGMGDPTPHQEENVKDAINAGAQALVCLCPMCMHALSPAAHRNRLPVLFIGDLARMALGEIKVNAFN</sequence>
<dbReference type="Pfam" id="PF02754">
    <property type="entry name" value="CCG"/>
    <property type="match status" value="1"/>
</dbReference>
<keyword evidence="5" id="KW-0411">Iron-sulfur</keyword>
<reference evidence="7 8" key="1">
    <citation type="submission" date="2019-11" db="EMBL/GenBank/DDBJ databases">
        <title>Comparative genomics of hydrocarbon-degrading Desulfosarcina strains.</title>
        <authorList>
            <person name="Watanabe M."/>
            <person name="Kojima H."/>
            <person name="Fukui M."/>
        </authorList>
    </citation>
    <scope>NUCLEOTIDE SEQUENCE [LARGE SCALE GENOMIC DNA]</scope>
    <source>
        <strain evidence="7 8">PL12</strain>
    </source>
</reference>
<keyword evidence="3" id="KW-0560">Oxidoreductase</keyword>
<organism evidence="7 8">
    <name type="scientific">Desulfosarcina alkanivorans</name>
    <dbReference type="NCBI Taxonomy" id="571177"/>
    <lineage>
        <taxon>Bacteria</taxon>
        <taxon>Pseudomonadati</taxon>
        <taxon>Thermodesulfobacteriota</taxon>
        <taxon>Desulfobacteria</taxon>
        <taxon>Desulfobacterales</taxon>
        <taxon>Desulfosarcinaceae</taxon>
        <taxon>Desulfosarcina</taxon>
    </lineage>
</organism>
<dbReference type="Pfam" id="PF13237">
    <property type="entry name" value="Fer4_10"/>
    <property type="match status" value="1"/>
</dbReference>
<dbReference type="KEGG" id="dalk:DSCA_36740"/>
<gene>
    <name evidence="7" type="ORF">DSCA_36740</name>
</gene>
<dbReference type="PANTHER" id="PTHR43255:SF1">
    <property type="entry name" value="IRON-SULFUR-BINDING OXIDOREDUCTASE FADF-RELATED"/>
    <property type="match status" value="1"/>
</dbReference>
<accession>A0A5K7YTY1</accession>
<evidence type="ECO:0000256" key="3">
    <source>
        <dbReference type="ARBA" id="ARBA00023002"/>
    </source>
</evidence>
<evidence type="ECO:0000259" key="6">
    <source>
        <dbReference type="PROSITE" id="PS51379"/>
    </source>
</evidence>
<dbReference type="InterPro" id="IPR017900">
    <property type="entry name" value="4Fe4S_Fe_S_CS"/>
</dbReference>
<evidence type="ECO:0000256" key="4">
    <source>
        <dbReference type="ARBA" id="ARBA00023004"/>
    </source>
</evidence>
<dbReference type="PROSITE" id="PS51379">
    <property type="entry name" value="4FE4S_FER_2"/>
    <property type="match status" value="2"/>
</dbReference>
<evidence type="ECO:0000313" key="8">
    <source>
        <dbReference type="Proteomes" id="UP000427906"/>
    </source>
</evidence>
<evidence type="ECO:0000256" key="2">
    <source>
        <dbReference type="ARBA" id="ARBA00022723"/>
    </source>
</evidence>
<dbReference type="InterPro" id="IPR051460">
    <property type="entry name" value="HdrC_iron-sulfur_subunit"/>
</dbReference>
<dbReference type="EMBL" id="AP021874">
    <property type="protein sequence ID" value="BBO69744.1"/>
    <property type="molecule type" value="Genomic_DNA"/>
</dbReference>
<dbReference type="GO" id="GO:0046872">
    <property type="term" value="F:metal ion binding"/>
    <property type="evidence" value="ECO:0007669"/>
    <property type="project" value="UniProtKB-KW"/>
</dbReference>
<evidence type="ECO:0000313" key="7">
    <source>
        <dbReference type="EMBL" id="BBO69744.1"/>
    </source>
</evidence>
<evidence type="ECO:0000256" key="5">
    <source>
        <dbReference type="ARBA" id="ARBA00023014"/>
    </source>
</evidence>
<dbReference type="InterPro" id="IPR004017">
    <property type="entry name" value="Cys_rich_dom"/>
</dbReference>
<dbReference type="PANTHER" id="PTHR43255">
    <property type="entry name" value="IRON-SULFUR-BINDING OXIDOREDUCTASE FADF-RELATED-RELATED"/>
    <property type="match status" value="1"/>
</dbReference>
<dbReference type="GO" id="GO:0051539">
    <property type="term" value="F:4 iron, 4 sulfur cluster binding"/>
    <property type="evidence" value="ECO:0007669"/>
    <property type="project" value="UniProtKB-KW"/>
</dbReference>
<proteinExistence type="predicted"/>
<dbReference type="PROSITE" id="PS00198">
    <property type="entry name" value="4FE4S_FER_1"/>
    <property type="match status" value="2"/>
</dbReference>
<feature type="domain" description="4Fe-4S ferredoxin-type" evidence="6">
    <location>
        <begin position="37"/>
        <end position="66"/>
    </location>
</feature>
<name>A0A5K7YTY1_9BACT</name>
<dbReference type="OrthoDB" id="9794954at2"/>
<dbReference type="InterPro" id="IPR017896">
    <property type="entry name" value="4Fe4S_Fe-S-bd"/>
</dbReference>
<keyword evidence="4" id="KW-0408">Iron</keyword>